<name>A0A2P4YFC8_9STRA</name>
<comment type="caution">
    <text evidence="2">The sequence shown here is derived from an EMBL/GenBank/DDBJ whole genome shotgun (WGS) entry which is preliminary data.</text>
</comment>
<accession>A0A2P4YFC8</accession>
<gene>
    <name evidence="2" type="ORF">PHPALM_6227</name>
</gene>
<feature type="region of interest" description="Disordered" evidence="1">
    <location>
        <begin position="69"/>
        <end position="96"/>
    </location>
</feature>
<dbReference type="Proteomes" id="UP000237271">
    <property type="component" value="Unassembled WGS sequence"/>
</dbReference>
<evidence type="ECO:0000313" key="3">
    <source>
        <dbReference type="Proteomes" id="UP000237271"/>
    </source>
</evidence>
<proteinExistence type="predicted"/>
<dbReference type="AlphaFoldDB" id="A0A2P4YFC8"/>
<protein>
    <submittedName>
        <fullName evidence="2">Uncharacterized protein</fullName>
    </submittedName>
</protein>
<dbReference type="EMBL" id="NCKW01003426">
    <property type="protein sequence ID" value="POM76525.1"/>
    <property type="molecule type" value="Genomic_DNA"/>
</dbReference>
<reference evidence="2 3" key="1">
    <citation type="journal article" date="2017" name="Genome Biol. Evol.">
        <title>Phytophthora megakarya and P. palmivora, closely related causal agents of cacao black pod rot, underwent increases in genome sizes and gene numbers by different mechanisms.</title>
        <authorList>
            <person name="Ali S.S."/>
            <person name="Shao J."/>
            <person name="Lary D.J."/>
            <person name="Kronmiller B."/>
            <person name="Shen D."/>
            <person name="Strem M.D."/>
            <person name="Amoako-Attah I."/>
            <person name="Akrofi A.Y."/>
            <person name="Begoude B.A."/>
            <person name="Ten Hoopen G.M."/>
            <person name="Coulibaly K."/>
            <person name="Kebe B.I."/>
            <person name="Melnick R.L."/>
            <person name="Guiltinan M.J."/>
            <person name="Tyler B.M."/>
            <person name="Meinhardt L.W."/>
            <person name="Bailey B.A."/>
        </authorList>
    </citation>
    <scope>NUCLEOTIDE SEQUENCE [LARGE SCALE GENOMIC DNA]</scope>
    <source>
        <strain evidence="3">sbr112.9</strain>
    </source>
</reference>
<evidence type="ECO:0000256" key="1">
    <source>
        <dbReference type="SAM" id="MobiDB-lite"/>
    </source>
</evidence>
<keyword evidence="3" id="KW-1185">Reference proteome</keyword>
<evidence type="ECO:0000313" key="2">
    <source>
        <dbReference type="EMBL" id="POM76525.1"/>
    </source>
</evidence>
<organism evidence="2 3">
    <name type="scientific">Phytophthora palmivora</name>
    <dbReference type="NCBI Taxonomy" id="4796"/>
    <lineage>
        <taxon>Eukaryota</taxon>
        <taxon>Sar</taxon>
        <taxon>Stramenopiles</taxon>
        <taxon>Oomycota</taxon>
        <taxon>Peronosporomycetes</taxon>
        <taxon>Peronosporales</taxon>
        <taxon>Peronosporaceae</taxon>
        <taxon>Phytophthora</taxon>
    </lineage>
</organism>
<sequence length="96" mass="11281">MYPILHWSSLLTEYKTLRNPTSFSGKASFQKMMTHPRENRSNSQELLKMSSTAAVMEYKEYNHDEELKVSDDSYEADQYGPPGYYNSFDYETEEKS</sequence>